<evidence type="ECO:0000313" key="1">
    <source>
        <dbReference type="EMBL" id="WOB06083.1"/>
    </source>
</evidence>
<name>A0ABZ0CML6_9BURK</name>
<evidence type="ECO:0000313" key="2">
    <source>
        <dbReference type="Proteomes" id="UP001303946"/>
    </source>
</evidence>
<gene>
    <name evidence="1" type="ORF">RXV79_14240</name>
</gene>
<accession>A0ABZ0CML6</accession>
<dbReference type="Proteomes" id="UP001303946">
    <property type="component" value="Chromosome"/>
</dbReference>
<dbReference type="EMBL" id="CP136336">
    <property type="protein sequence ID" value="WOB06083.1"/>
    <property type="molecule type" value="Genomic_DNA"/>
</dbReference>
<protein>
    <submittedName>
        <fullName evidence="1">TIGR02270 family protein</fullName>
    </submittedName>
</protein>
<sequence>MPTYARPPVSVVVQQHVDDAIAQRTTRSVLVRAPHVRLRHLRRLDDRLAASLDGVAVAGAPGIDMCRAALAEPNPGVVFTLAVQAIDARDTDTLGRLMAVAESVPRVRSGLVSAFGWVTPSALRGITTSLLASDNGFLRGIGLSACAAHHVDPSQALRAAMVEPALARLATRIAGHLGLRDLLGQCLDTLQITDDLALRLAAARAAVLLGDRATAITKLHALASGPAPLGLEALRVLLKLQTADQAHALLKELARDAKQIRVLITATGISGDPHYVPWLIKQMADLKLNRLAGEAFSMITGADLAYIDLDMKPPEEAVFGPNDDPADADVAMDEDDSLPWPDAEKISAWWQANGSRFRPGTRYFVGEQPTLAHCLSVLKNGFQRQRAAAAEYLCLLKPGTPLFNVAAPAWRQERLLAKMGN</sequence>
<keyword evidence="2" id="KW-1185">Reference proteome</keyword>
<dbReference type="InterPro" id="IPR011959">
    <property type="entry name" value="CHP02270"/>
</dbReference>
<proteinExistence type="predicted"/>
<dbReference type="NCBIfam" id="TIGR02270">
    <property type="entry name" value="TIGR02270 family protein"/>
    <property type="match status" value="1"/>
</dbReference>
<dbReference type="RefSeq" id="WP_316698359.1">
    <property type="nucleotide sequence ID" value="NZ_CP136336.1"/>
</dbReference>
<reference evidence="1 2" key="1">
    <citation type="submission" date="2023-10" db="EMBL/GenBank/DDBJ databases">
        <title>Bacteria for the degradation of biodegradable plastic PBAT(Polybutylene adipate terephthalate).</title>
        <authorList>
            <person name="Weon H.-Y."/>
            <person name="Yeon J."/>
        </authorList>
    </citation>
    <scope>NUCLEOTIDE SEQUENCE [LARGE SCALE GENOMIC DNA]</scope>
    <source>
        <strain evidence="1 2">SBD 7-3</strain>
    </source>
</reference>
<organism evidence="1 2">
    <name type="scientific">Piscinibacter gummiphilus</name>
    <dbReference type="NCBI Taxonomy" id="946333"/>
    <lineage>
        <taxon>Bacteria</taxon>
        <taxon>Pseudomonadati</taxon>
        <taxon>Pseudomonadota</taxon>
        <taxon>Betaproteobacteria</taxon>
        <taxon>Burkholderiales</taxon>
        <taxon>Sphaerotilaceae</taxon>
        <taxon>Piscinibacter</taxon>
    </lineage>
</organism>